<sequence length="89" mass="9884">MAEPFEYPGRVENGLPHLIRHLRRVVGRMGEDTDPPPPRITAGHRGRAARRKWRGATQVSGRATAHRVEHRRRVAHGPGDNGRDGGCPV</sequence>
<gene>
    <name evidence="2" type="ORF">GCM10010390_25000</name>
</gene>
<evidence type="ECO:0000313" key="2">
    <source>
        <dbReference type="EMBL" id="GAA0521784.1"/>
    </source>
</evidence>
<comment type="caution">
    <text evidence="2">The sequence shown here is derived from an EMBL/GenBank/DDBJ whole genome shotgun (WGS) entry which is preliminary data.</text>
</comment>
<accession>A0ABN1CM38</accession>
<protein>
    <submittedName>
        <fullName evidence="2">Uncharacterized protein</fullName>
    </submittedName>
</protein>
<organism evidence="2 3">
    <name type="scientific">Streptomyces mordarskii</name>
    <dbReference type="NCBI Taxonomy" id="1226758"/>
    <lineage>
        <taxon>Bacteria</taxon>
        <taxon>Bacillati</taxon>
        <taxon>Actinomycetota</taxon>
        <taxon>Actinomycetes</taxon>
        <taxon>Kitasatosporales</taxon>
        <taxon>Streptomycetaceae</taxon>
        <taxon>Streptomyces</taxon>
    </lineage>
</organism>
<evidence type="ECO:0000256" key="1">
    <source>
        <dbReference type="SAM" id="MobiDB-lite"/>
    </source>
</evidence>
<feature type="region of interest" description="Disordered" evidence="1">
    <location>
        <begin position="28"/>
        <end position="89"/>
    </location>
</feature>
<keyword evidence="3" id="KW-1185">Reference proteome</keyword>
<name>A0ABN1CM38_9ACTN</name>
<evidence type="ECO:0000313" key="3">
    <source>
        <dbReference type="Proteomes" id="UP001501576"/>
    </source>
</evidence>
<reference evidence="2 3" key="1">
    <citation type="journal article" date="2019" name="Int. J. Syst. Evol. Microbiol.">
        <title>The Global Catalogue of Microorganisms (GCM) 10K type strain sequencing project: providing services to taxonomists for standard genome sequencing and annotation.</title>
        <authorList>
            <consortium name="The Broad Institute Genomics Platform"/>
            <consortium name="The Broad Institute Genome Sequencing Center for Infectious Disease"/>
            <person name="Wu L."/>
            <person name="Ma J."/>
        </authorList>
    </citation>
    <scope>NUCLEOTIDE SEQUENCE [LARGE SCALE GENOMIC DNA]</scope>
    <source>
        <strain evidence="2 3">JCM 5052</strain>
    </source>
</reference>
<dbReference type="EMBL" id="BAAABZ010000014">
    <property type="protein sequence ID" value="GAA0521784.1"/>
    <property type="molecule type" value="Genomic_DNA"/>
</dbReference>
<dbReference type="Proteomes" id="UP001501576">
    <property type="component" value="Unassembled WGS sequence"/>
</dbReference>
<proteinExistence type="predicted"/>
<feature type="compositionally biased region" description="Basic residues" evidence="1">
    <location>
        <begin position="64"/>
        <end position="75"/>
    </location>
</feature>
<feature type="compositionally biased region" description="Basic residues" evidence="1">
    <location>
        <begin position="42"/>
        <end position="54"/>
    </location>
</feature>